<accession>A0A5C6ZBH7</accession>
<feature type="coiled-coil region" evidence="1">
    <location>
        <begin position="114"/>
        <end position="148"/>
    </location>
</feature>
<evidence type="ECO:0000313" key="2">
    <source>
        <dbReference type="EMBL" id="TXD86649.1"/>
    </source>
</evidence>
<keyword evidence="1" id="KW-0175">Coiled coil</keyword>
<evidence type="ECO:0008006" key="4">
    <source>
        <dbReference type="Google" id="ProtNLM"/>
    </source>
</evidence>
<sequence>MKKVCILLFATALMLVGCDNKKKDLTAQSETLMKESDSIEASHQKFEEIHKEMMTEHEKFTERLKGMEVQDSTLLGDLAKHEVILKSHDAIIESHADLIAGHKQLKADFDQLSEVEMEAQLKQIEEDHDRLMKEHATMEEEHEMMMKEHQDIKEIMTEGMETDSDME</sequence>
<evidence type="ECO:0000256" key="1">
    <source>
        <dbReference type="SAM" id="Coils"/>
    </source>
</evidence>
<dbReference type="EMBL" id="VORO01000044">
    <property type="protein sequence ID" value="TXD86649.1"/>
    <property type="molecule type" value="Genomic_DNA"/>
</dbReference>
<evidence type="ECO:0000313" key="3">
    <source>
        <dbReference type="Proteomes" id="UP000321578"/>
    </source>
</evidence>
<comment type="caution">
    <text evidence="2">The sequence shown here is derived from an EMBL/GenBank/DDBJ whole genome shotgun (WGS) entry which is preliminary data.</text>
</comment>
<dbReference type="RefSeq" id="WP_147088413.1">
    <property type="nucleotide sequence ID" value="NZ_VORM01000043.1"/>
</dbReference>
<dbReference type="OrthoDB" id="1439187at2"/>
<reference evidence="2 3" key="1">
    <citation type="submission" date="2019-08" db="EMBL/GenBank/DDBJ databases">
        <title>Genomes of Subsaximicrobium wynnwilliamsii strains.</title>
        <authorList>
            <person name="Bowman J.P."/>
        </authorList>
    </citation>
    <scope>NUCLEOTIDE SEQUENCE [LARGE SCALE GENOMIC DNA]</scope>
    <source>
        <strain evidence="2 3">2-80-2</strain>
    </source>
</reference>
<name>A0A5C6ZBH7_9FLAO</name>
<dbReference type="AlphaFoldDB" id="A0A5C6ZBH7"/>
<protein>
    <recommendedName>
        <fullName evidence="4">Lipoprotein</fullName>
    </recommendedName>
</protein>
<dbReference type="PROSITE" id="PS51257">
    <property type="entry name" value="PROKAR_LIPOPROTEIN"/>
    <property type="match status" value="1"/>
</dbReference>
<organism evidence="2 3">
    <name type="scientific">Subsaximicrobium wynnwilliamsii</name>
    <dbReference type="NCBI Taxonomy" id="291179"/>
    <lineage>
        <taxon>Bacteria</taxon>
        <taxon>Pseudomonadati</taxon>
        <taxon>Bacteroidota</taxon>
        <taxon>Flavobacteriia</taxon>
        <taxon>Flavobacteriales</taxon>
        <taxon>Flavobacteriaceae</taxon>
        <taxon>Subsaximicrobium</taxon>
    </lineage>
</organism>
<keyword evidence="3" id="KW-1185">Reference proteome</keyword>
<dbReference type="Proteomes" id="UP000321578">
    <property type="component" value="Unassembled WGS sequence"/>
</dbReference>
<proteinExistence type="predicted"/>
<gene>
    <name evidence="2" type="ORF">ESY86_19605</name>
</gene>